<dbReference type="Pfam" id="PF08241">
    <property type="entry name" value="Methyltransf_11"/>
    <property type="match status" value="1"/>
</dbReference>
<evidence type="ECO:0000313" key="3">
    <source>
        <dbReference type="Proteomes" id="UP000641025"/>
    </source>
</evidence>
<proteinExistence type="predicted"/>
<dbReference type="EMBL" id="JAEMHK010000010">
    <property type="protein sequence ID" value="MBJ6801179.1"/>
    <property type="molecule type" value="Genomic_DNA"/>
</dbReference>
<sequence>MAVAANTVERLHIGGREKKDGWHILNIEPGEEVDFVGDCCDLSRFEDGTIGEVYASHVIEHLSHTDELARTLTEINRIMRPGGKLYLAVPDLERLVQLYFNPNAGTSAKIGVINILFGGQTGPNDFHKCAFDKTLLSQYLNWAGFGDAQQVAEFGIFTQDATTYRYEGVPVSLNLIAHKRGSSRLAPPAPAMQGKEPEQIMGPKFTIPDHMLASFTMNGNVPITLYFLSETSGGTLHWTNEYFNKMKQKAALVAGTETAYCYDTDPHLCRMLKAHSIAGKDVLVVGSVHPFYEALVSHFQGRPATLEYREIVHDIPGLRTYTVREFERHPVPYDIALSISSIEHSGLGRYGDPIDPDGDLKAMRKLKSCVAKEGILFLAVPVGKDAVCWNAHRIYGRARLPLLLDGWRLIDSAGFSEEQLDAGQLGIDFVQPVFVLQNI</sequence>
<evidence type="ECO:0000313" key="2">
    <source>
        <dbReference type="EMBL" id="MBJ6801179.1"/>
    </source>
</evidence>
<dbReference type="InterPro" id="IPR004951">
    <property type="entry name" value="DUF268_CAE_spp"/>
</dbReference>
<protein>
    <submittedName>
        <fullName evidence="2">DUF268 domain-containing protein</fullName>
    </submittedName>
</protein>
<dbReference type="Proteomes" id="UP000641025">
    <property type="component" value="Unassembled WGS sequence"/>
</dbReference>
<dbReference type="RefSeq" id="WP_199395680.1">
    <property type="nucleotide sequence ID" value="NZ_JAEMHK010000010.1"/>
</dbReference>
<dbReference type="Gene3D" id="3.40.50.150">
    <property type="entry name" value="Vaccinia Virus protein VP39"/>
    <property type="match status" value="1"/>
</dbReference>
<feature type="domain" description="Methyltransferase type 11" evidence="1">
    <location>
        <begin position="34"/>
        <end position="87"/>
    </location>
</feature>
<accession>A0ABS0YT70</accession>
<dbReference type="Pfam" id="PF03269">
    <property type="entry name" value="DUF268"/>
    <property type="match status" value="1"/>
</dbReference>
<comment type="caution">
    <text evidence="2">The sequence shown here is derived from an EMBL/GenBank/DDBJ whole genome shotgun (WGS) entry which is preliminary data.</text>
</comment>
<dbReference type="InterPro" id="IPR029063">
    <property type="entry name" value="SAM-dependent_MTases_sf"/>
</dbReference>
<organism evidence="2 3">
    <name type="scientific">Geomonas propionica</name>
    <dbReference type="NCBI Taxonomy" id="2798582"/>
    <lineage>
        <taxon>Bacteria</taxon>
        <taxon>Pseudomonadati</taxon>
        <taxon>Thermodesulfobacteriota</taxon>
        <taxon>Desulfuromonadia</taxon>
        <taxon>Geobacterales</taxon>
        <taxon>Geobacteraceae</taxon>
        <taxon>Geomonas</taxon>
    </lineage>
</organism>
<reference evidence="2 3" key="1">
    <citation type="submission" date="2020-12" db="EMBL/GenBank/DDBJ databases">
        <title>Geomonas sp. Red259, isolated from paddy soil.</title>
        <authorList>
            <person name="Xu Z."/>
            <person name="Zhang Z."/>
            <person name="Masuda Y."/>
            <person name="Itoh H."/>
            <person name="Senoo K."/>
        </authorList>
    </citation>
    <scope>NUCLEOTIDE SEQUENCE [LARGE SCALE GENOMIC DNA]</scope>
    <source>
        <strain evidence="2 3">Red259</strain>
    </source>
</reference>
<dbReference type="InterPro" id="IPR017996">
    <property type="entry name" value="MRJP/yellow-related"/>
</dbReference>
<dbReference type="PRINTS" id="PR01366">
    <property type="entry name" value="ROYALJELLY"/>
</dbReference>
<keyword evidence="3" id="KW-1185">Reference proteome</keyword>
<dbReference type="InterPro" id="IPR013216">
    <property type="entry name" value="Methyltransf_11"/>
</dbReference>
<name>A0ABS0YT70_9BACT</name>
<dbReference type="SUPFAM" id="SSF53335">
    <property type="entry name" value="S-adenosyl-L-methionine-dependent methyltransferases"/>
    <property type="match status" value="1"/>
</dbReference>
<evidence type="ECO:0000259" key="1">
    <source>
        <dbReference type="Pfam" id="PF08241"/>
    </source>
</evidence>
<gene>
    <name evidence="2" type="ORF">JFN90_13680</name>
</gene>